<protein>
    <submittedName>
        <fullName evidence="1">Uncharacterized protein</fullName>
    </submittedName>
</protein>
<evidence type="ECO:0000313" key="2">
    <source>
        <dbReference type="Proteomes" id="UP000005361"/>
    </source>
</evidence>
<dbReference type="EMBL" id="CP010978">
    <property type="protein sequence ID" value="AJQ26961.1"/>
    <property type="molecule type" value="Genomic_DNA"/>
</dbReference>
<dbReference type="Proteomes" id="UP000005361">
    <property type="component" value="Chromosome"/>
</dbReference>
<reference evidence="1 2" key="1">
    <citation type="journal article" date="2015" name="Genome Announc.">
        <title>Complete Genome Sequence of Pelosinus fermentans JBW45, a Member of a Remarkably Competitive Group of Negativicutes in the Firmicutes Phylum.</title>
        <authorList>
            <person name="De Leon K.B."/>
            <person name="Utturkar S.M."/>
            <person name="Camilleri L.B."/>
            <person name="Elias D.A."/>
            <person name="Arkin A.P."/>
            <person name="Fields M.W."/>
            <person name="Brown S.D."/>
            <person name="Wall J.D."/>
        </authorList>
    </citation>
    <scope>NUCLEOTIDE SEQUENCE [LARGE SCALE GENOMIC DNA]</scope>
    <source>
        <strain evidence="1 2">JBW45</strain>
    </source>
</reference>
<evidence type="ECO:0000313" key="1">
    <source>
        <dbReference type="EMBL" id="AJQ26961.1"/>
    </source>
</evidence>
<sequence length="63" mass="7609">MILETKYRRQALQRWKASCEETKQEIEADFCSVKAYLHSIWNYILHLNPDPMQKKTMFITVMT</sequence>
<dbReference type="AlphaFoldDB" id="I8U1P5"/>
<dbReference type="HOGENOM" id="CLU_2881898_0_0_9"/>
<organism evidence="1 2">
    <name type="scientific">Pelosinus fermentans JBW45</name>
    <dbReference type="NCBI Taxonomy" id="1192197"/>
    <lineage>
        <taxon>Bacteria</taxon>
        <taxon>Bacillati</taxon>
        <taxon>Bacillota</taxon>
        <taxon>Negativicutes</taxon>
        <taxon>Selenomonadales</taxon>
        <taxon>Sporomusaceae</taxon>
        <taxon>Pelosinus</taxon>
    </lineage>
</organism>
<accession>I8U1P5</accession>
<proteinExistence type="predicted"/>
<dbReference type="KEGG" id="pft:JBW_01611"/>
<gene>
    <name evidence="1" type="ORF">JBW_01611</name>
</gene>
<reference evidence="2" key="2">
    <citation type="submission" date="2015-02" db="EMBL/GenBank/DDBJ databases">
        <title>Complete Genome Sequence of Pelosinus fermentans JBW45.</title>
        <authorList>
            <person name="De Leon K.B."/>
            <person name="Utturkar S.M."/>
            <person name="Camilleri L.B."/>
            <person name="Arkin A.P."/>
            <person name="Fields M.W."/>
            <person name="Brown S.D."/>
            <person name="Wall J.D."/>
        </authorList>
    </citation>
    <scope>NUCLEOTIDE SEQUENCE [LARGE SCALE GENOMIC DNA]</scope>
    <source>
        <strain evidence="2">JBW45</strain>
    </source>
</reference>
<name>I8U1P5_9FIRM</name>